<evidence type="ECO:0000256" key="2">
    <source>
        <dbReference type="ARBA" id="ARBA00023125"/>
    </source>
</evidence>
<dbReference type="SUPFAM" id="SSF46689">
    <property type="entry name" value="Homeodomain-like"/>
    <property type="match status" value="2"/>
</dbReference>
<reference evidence="5" key="1">
    <citation type="submission" date="2024-06" db="EMBL/GenBank/DDBJ databases">
        <title>Draft genome sequence of Microbacterium sp. strain A8/3-1, isolated from Oxytropis tragacanthoides Fisch. ex DC. Root nodules in the Altai region of Russia.</title>
        <authorList>
            <person name="Sazanova A."/>
            <person name="Guro P."/>
            <person name="Kuznetsova I."/>
            <person name="Belimov A."/>
            <person name="Safronova V."/>
        </authorList>
    </citation>
    <scope>NUCLEOTIDE SEQUENCE</scope>
    <source>
        <strain evidence="5">A8/3-1</strain>
    </source>
</reference>
<proteinExistence type="predicted"/>
<dbReference type="PROSITE" id="PS01124">
    <property type="entry name" value="HTH_ARAC_FAMILY_2"/>
    <property type="match status" value="1"/>
</dbReference>
<dbReference type="InterPro" id="IPR046532">
    <property type="entry name" value="DUF6597"/>
</dbReference>
<keyword evidence="1" id="KW-0805">Transcription regulation</keyword>
<dbReference type="RefSeq" id="WP_350351219.1">
    <property type="nucleotide sequence ID" value="NZ_CP158357.1"/>
</dbReference>
<evidence type="ECO:0000256" key="3">
    <source>
        <dbReference type="ARBA" id="ARBA00023163"/>
    </source>
</evidence>
<evidence type="ECO:0000259" key="4">
    <source>
        <dbReference type="PROSITE" id="PS01124"/>
    </source>
</evidence>
<dbReference type="Pfam" id="PF20240">
    <property type="entry name" value="DUF6597"/>
    <property type="match status" value="1"/>
</dbReference>
<name>A0AAU7VVI9_9MICO</name>
<dbReference type="SMART" id="SM00342">
    <property type="entry name" value="HTH_ARAC"/>
    <property type="match status" value="1"/>
</dbReference>
<keyword evidence="2" id="KW-0238">DNA-binding</keyword>
<dbReference type="PANTHER" id="PTHR46796:SF15">
    <property type="entry name" value="BLL1074 PROTEIN"/>
    <property type="match status" value="1"/>
</dbReference>
<feature type="domain" description="HTH araC/xylS-type" evidence="4">
    <location>
        <begin position="153"/>
        <end position="265"/>
    </location>
</feature>
<dbReference type="InterPro" id="IPR050204">
    <property type="entry name" value="AraC_XylS_family_regulators"/>
</dbReference>
<evidence type="ECO:0000313" key="5">
    <source>
        <dbReference type="EMBL" id="XBX77799.1"/>
    </source>
</evidence>
<dbReference type="AlphaFoldDB" id="A0AAU7VVI9"/>
<organism evidence="5">
    <name type="scientific">Microbacterium sp. A8/3-1</name>
    <dbReference type="NCBI Taxonomy" id="3160749"/>
    <lineage>
        <taxon>Bacteria</taxon>
        <taxon>Bacillati</taxon>
        <taxon>Actinomycetota</taxon>
        <taxon>Actinomycetes</taxon>
        <taxon>Micrococcales</taxon>
        <taxon>Microbacteriaceae</taxon>
        <taxon>Microbacterium</taxon>
    </lineage>
</organism>
<gene>
    <name evidence="5" type="ORF">ABS642_18065</name>
</gene>
<dbReference type="GO" id="GO:0003700">
    <property type="term" value="F:DNA-binding transcription factor activity"/>
    <property type="evidence" value="ECO:0007669"/>
    <property type="project" value="InterPro"/>
</dbReference>
<dbReference type="GO" id="GO:0043565">
    <property type="term" value="F:sequence-specific DNA binding"/>
    <property type="evidence" value="ECO:0007669"/>
    <property type="project" value="InterPro"/>
</dbReference>
<dbReference type="InterPro" id="IPR018060">
    <property type="entry name" value="HTH_AraC"/>
</dbReference>
<dbReference type="EMBL" id="CP158357">
    <property type="protein sequence ID" value="XBX77799.1"/>
    <property type="molecule type" value="Genomic_DNA"/>
</dbReference>
<evidence type="ECO:0000256" key="1">
    <source>
        <dbReference type="ARBA" id="ARBA00023015"/>
    </source>
</evidence>
<keyword evidence="3" id="KW-0804">Transcription</keyword>
<dbReference type="InterPro" id="IPR009057">
    <property type="entry name" value="Homeodomain-like_sf"/>
</dbReference>
<dbReference type="PANTHER" id="PTHR46796">
    <property type="entry name" value="HTH-TYPE TRANSCRIPTIONAL ACTIVATOR RHAS-RELATED"/>
    <property type="match status" value="1"/>
</dbReference>
<dbReference type="Gene3D" id="1.10.10.60">
    <property type="entry name" value="Homeodomain-like"/>
    <property type="match status" value="1"/>
</dbReference>
<accession>A0AAU7VVI9</accession>
<protein>
    <submittedName>
        <fullName evidence="5">AraC family transcriptional regulator</fullName>
    </submittedName>
</protein>
<sequence length="290" mass="31844">MIYEERAVPAGLERAVSRLWFLEAPRERRFEKILPLPFVHFIVNLSDPYALYDRDGHATVVSAAFLSGIQTEYLVIESPQLTRHVGVELRPEGLSVLTRVPGAEVARRVQDATAVVPGSERLVAELHGDPSADAALTALSDFLVERAVGWRPDDVVQHALESLHEEPERLIGDLARAAGVSHRTLISRFRGVTGLTPKEYAQVDRFHRFLGAAIASAAVDGTASGSAGAPDWTALAGASGYYDQPHVIRAFRRFCGWTPTEYHRRIAEFGPDAAYFVPLDEIPVSPQARS</sequence>